<reference evidence="2 3" key="1">
    <citation type="journal article" date="2019" name="Int. J. Syst. Evol. Microbiol.">
        <title>The Global Catalogue of Microorganisms (GCM) 10K type strain sequencing project: providing services to taxonomists for standard genome sequencing and annotation.</title>
        <authorList>
            <consortium name="The Broad Institute Genomics Platform"/>
            <consortium name="The Broad Institute Genome Sequencing Center for Infectious Disease"/>
            <person name="Wu L."/>
            <person name="Ma J."/>
        </authorList>
    </citation>
    <scope>NUCLEOTIDE SEQUENCE [LARGE SCALE GENOMIC DNA]</scope>
    <source>
        <strain evidence="2 3">JCM 15933</strain>
    </source>
</reference>
<dbReference type="Proteomes" id="UP001501470">
    <property type="component" value="Unassembled WGS sequence"/>
</dbReference>
<protein>
    <submittedName>
        <fullName evidence="2">Uncharacterized protein</fullName>
    </submittedName>
</protein>
<feature type="region of interest" description="Disordered" evidence="1">
    <location>
        <begin position="1"/>
        <end position="20"/>
    </location>
</feature>
<evidence type="ECO:0000313" key="3">
    <source>
        <dbReference type="Proteomes" id="UP001501470"/>
    </source>
</evidence>
<comment type="caution">
    <text evidence="2">The sequence shown here is derived from an EMBL/GenBank/DDBJ whole genome shotgun (WGS) entry which is preliminary data.</text>
</comment>
<proteinExistence type="predicted"/>
<organism evidence="2 3">
    <name type="scientific">Dactylosporangium maewongense</name>
    <dbReference type="NCBI Taxonomy" id="634393"/>
    <lineage>
        <taxon>Bacteria</taxon>
        <taxon>Bacillati</taxon>
        <taxon>Actinomycetota</taxon>
        <taxon>Actinomycetes</taxon>
        <taxon>Micromonosporales</taxon>
        <taxon>Micromonosporaceae</taxon>
        <taxon>Dactylosporangium</taxon>
    </lineage>
</organism>
<evidence type="ECO:0000256" key="1">
    <source>
        <dbReference type="SAM" id="MobiDB-lite"/>
    </source>
</evidence>
<name>A0ABN2CNP4_9ACTN</name>
<sequence length="78" mass="8362">MCPGLNRRAGAPSRWSGQDRRALTQDTVAEGLLLFGAEGLVAGDWKPPGGASIKTCFIGSCVLSFADQYRAGRRHKAR</sequence>
<evidence type="ECO:0000313" key="2">
    <source>
        <dbReference type="EMBL" id="GAA1560055.1"/>
    </source>
</evidence>
<dbReference type="RefSeq" id="WP_344511618.1">
    <property type="nucleotide sequence ID" value="NZ_BAAAQD010000028.1"/>
</dbReference>
<gene>
    <name evidence="2" type="ORF">GCM10009827_096480</name>
</gene>
<keyword evidence="3" id="KW-1185">Reference proteome</keyword>
<dbReference type="EMBL" id="BAAAQD010000028">
    <property type="protein sequence ID" value="GAA1560055.1"/>
    <property type="molecule type" value="Genomic_DNA"/>
</dbReference>
<accession>A0ABN2CNP4</accession>